<evidence type="ECO:0000256" key="2">
    <source>
        <dbReference type="ARBA" id="ARBA00009285"/>
    </source>
</evidence>
<keyword evidence="6" id="KW-0509">mRNA transport</keyword>
<comment type="subcellular location">
    <subcellularLocation>
        <location evidence="1">Nucleus</location>
        <location evidence="1">Nucleoplasm</location>
    </subcellularLocation>
</comment>
<dbReference type="GO" id="GO:0005737">
    <property type="term" value="C:cytoplasm"/>
    <property type="evidence" value="ECO:0007669"/>
    <property type="project" value="InterPro"/>
</dbReference>
<dbReference type="FunFam" id="1.10.8.10:FF:000018">
    <property type="entry name" value="Nuclear RNA export factor 1"/>
    <property type="match status" value="1"/>
</dbReference>
<dbReference type="Pfam" id="PF24048">
    <property type="entry name" value="LRR_NXF1-5"/>
    <property type="match status" value="1"/>
</dbReference>
<organism evidence="12 13">
    <name type="scientific">Glossina brevipalpis</name>
    <dbReference type="NCBI Taxonomy" id="37001"/>
    <lineage>
        <taxon>Eukaryota</taxon>
        <taxon>Metazoa</taxon>
        <taxon>Ecdysozoa</taxon>
        <taxon>Arthropoda</taxon>
        <taxon>Hexapoda</taxon>
        <taxon>Insecta</taxon>
        <taxon>Pterygota</taxon>
        <taxon>Neoptera</taxon>
        <taxon>Endopterygota</taxon>
        <taxon>Diptera</taxon>
        <taxon>Brachycera</taxon>
        <taxon>Muscomorpha</taxon>
        <taxon>Hippoboscoidea</taxon>
        <taxon>Glossinidae</taxon>
        <taxon>Glossina</taxon>
    </lineage>
</organism>
<dbReference type="SUPFAM" id="SSF46934">
    <property type="entry name" value="UBA-like"/>
    <property type="match status" value="1"/>
</dbReference>
<dbReference type="Gene3D" id="3.10.450.50">
    <property type="match status" value="1"/>
</dbReference>
<dbReference type="SUPFAM" id="SSF52058">
    <property type="entry name" value="L domain-like"/>
    <property type="match status" value="1"/>
</dbReference>
<dbReference type="PANTHER" id="PTHR10662">
    <property type="entry name" value="NUCLEAR RNA EXPORT FACTOR"/>
    <property type="match status" value="1"/>
</dbReference>
<feature type="region of interest" description="Disordered" evidence="9">
    <location>
        <begin position="1"/>
        <end position="50"/>
    </location>
</feature>
<dbReference type="AlphaFoldDB" id="A0A1A9X5U0"/>
<dbReference type="InterPro" id="IPR015245">
    <property type="entry name" value="Tap_RNA-bd"/>
</dbReference>
<evidence type="ECO:0008006" key="14">
    <source>
        <dbReference type="Google" id="ProtNLM"/>
    </source>
</evidence>
<dbReference type="InterPro" id="IPR009060">
    <property type="entry name" value="UBA-like_sf"/>
</dbReference>
<dbReference type="InterPro" id="IPR001611">
    <property type="entry name" value="Leu-rich_rpt"/>
</dbReference>
<dbReference type="Pfam" id="PF09162">
    <property type="entry name" value="Tap-RNA_bind"/>
    <property type="match status" value="1"/>
</dbReference>
<dbReference type="PROSITE" id="PS50177">
    <property type="entry name" value="NTF2_DOMAIN"/>
    <property type="match status" value="1"/>
</dbReference>
<protein>
    <recommendedName>
        <fullName evidence="14">NTF2 domain-containing protein</fullName>
    </recommendedName>
</protein>
<dbReference type="PROSITE" id="PS51281">
    <property type="entry name" value="TAP_C"/>
    <property type="match status" value="1"/>
</dbReference>
<dbReference type="SUPFAM" id="SSF54928">
    <property type="entry name" value="RNA-binding domain, RBD"/>
    <property type="match status" value="1"/>
</dbReference>
<name>A0A1A9X5U0_9MUSC</name>
<keyword evidence="13" id="KW-1185">Reference proteome</keyword>
<dbReference type="InterPro" id="IPR030217">
    <property type="entry name" value="NXF_fam"/>
</dbReference>
<dbReference type="CDD" id="cd14342">
    <property type="entry name" value="UBA_TAP-C"/>
    <property type="match status" value="1"/>
</dbReference>
<dbReference type="STRING" id="37001.A0A1A9X5U0"/>
<evidence type="ECO:0000256" key="1">
    <source>
        <dbReference type="ARBA" id="ARBA00004642"/>
    </source>
</evidence>
<evidence type="ECO:0000259" key="11">
    <source>
        <dbReference type="PROSITE" id="PS51281"/>
    </source>
</evidence>
<evidence type="ECO:0000256" key="5">
    <source>
        <dbReference type="ARBA" id="ARBA00022737"/>
    </source>
</evidence>
<dbReference type="InterPro" id="IPR002075">
    <property type="entry name" value="NTF2_dom"/>
</dbReference>
<evidence type="ECO:0000256" key="8">
    <source>
        <dbReference type="ARBA" id="ARBA00023242"/>
    </source>
</evidence>
<dbReference type="GO" id="GO:0005654">
    <property type="term" value="C:nucleoplasm"/>
    <property type="evidence" value="ECO:0007669"/>
    <property type="project" value="UniProtKB-SubCell"/>
</dbReference>
<evidence type="ECO:0000313" key="12">
    <source>
        <dbReference type="EnsemblMetazoa" id="GBRI045586-PA"/>
    </source>
</evidence>
<dbReference type="FunFam" id="3.80.10.10:FF:000384">
    <property type="entry name" value="Nuclear RNA export factor 1"/>
    <property type="match status" value="1"/>
</dbReference>
<comment type="similarity">
    <text evidence="2">Belongs to the NXF family.</text>
</comment>
<dbReference type="EnsemblMetazoa" id="GBRI045586-RA">
    <property type="protein sequence ID" value="GBRI045586-PA"/>
    <property type="gene ID" value="GBRI045586"/>
</dbReference>
<dbReference type="Gene3D" id="3.30.70.330">
    <property type="match status" value="1"/>
</dbReference>
<keyword evidence="8" id="KW-0539">Nucleus</keyword>
<dbReference type="InterPro" id="IPR005637">
    <property type="entry name" value="TAP_C_dom"/>
</dbReference>
<dbReference type="Gene3D" id="1.10.8.10">
    <property type="entry name" value="DNA helicase RuvA subunit, C-terminal domain"/>
    <property type="match status" value="1"/>
</dbReference>
<dbReference type="PANTHER" id="PTHR10662:SF22">
    <property type="entry name" value="NUCLEAR RNA EXPORT FACTOR 1"/>
    <property type="match status" value="1"/>
</dbReference>
<dbReference type="GO" id="GO:0005635">
    <property type="term" value="C:nuclear envelope"/>
    <property type="evidence" value="ECO:0007669"/>
    <property type="project" value="UniProtKB-ARBA"/>
</dbReference>
<evidence type="ECO:0000256" key="6">
    <source>
        <dbReference type="ARBA" id="ARBA00022816"/>
    </source>
</evidence>
<dbReference type="FunFam" id="3.10.450.50:FF:000004">
    <property type="entry name" value="Nuclear RNA export factor 1"/>
    <property type="match status" value="1"/>
</dbReference>
<dbReference type="Pfam" id="PF22602">
    <property type="entry name" value="NXF_NTF2"/>
    <property type="match status" value="1"/>
</dbReference>
<dbReference type="VEuPathDB" id="VectorBase:GBRI045586"/>
<feature type="region of interest" description="Disordered" evidence="9">
    <location>
        <begin position="82"/>
        <end position="106"/>
    </location>
</feature>
<dbReference type="Gene3D" id="3.80.10.10">
    <property type="entry name" value="Ribonuclease Inhibitor"/>
    <property type="match status" value="1"/>
</dbReference>
<reference evidence="13" key="1">
    <citation type="submission" date="2014-03" db="EMBL/GenBank/DDBJ databases">
        <authorList>
            <person name="Aksoy S."/>
            <person name="Warren W."/>
            <person name="Wilson R.K."/>
        </authorList>
    </citation>
    <scope>NUCLEOTIDE SEQUENCE [LARGE SCALE GENOMIC DNA]</scope>
    <source>
        <strain evidence="13">IAEA</strain>
    </source>
</reference>
<sequence length="652" mass="74543">MPKPKGLQRPNYNGGSGGSRFSSLGDYQNDHDNREEVMRKKERNSTRRVSFKFSQLQSKGNIKNRLAELAIRTHLEDDEDMDGLATTSTFDDRTRGPRRKGSPIPKFGQTRKLMPSTFGWYQVTVQFGQRYSKDDVIRALLAAISPEIFIPHYWRIEKSCVQFFVDDYSIAQRLQSVERSIQMNDGYRISIRVRASCPVVTVDEEFKEKMKQVMAKRYNAHAKALDMSKFHADPDFRNMFCGLFRSQVMSAALDIMEKNIPDLEALNLNENSLSALDSFKNLDQRLPHLKILYLGDNNIASLANLLVLRNVPIMELVLKSNPLRQRYKDQSYYVSEVRRKFPKLVKLDGEELEPQILFDVNDTSLPRAKASFLCDVSGADLIRQFLEQYFIIFDSDNRQPLLDAYHEQALMSISVPSASQAGRLQSFWKFNRNFRRIVNNDEINKIRQLKVGRLSVVATLAEWPKTQHDPQSFTVDLTLFTPKLISFTVAGLFKEFDSTNNPSGDVRYFQRQFVIVPAGGGFCIRNEMIFVTSAIGLQTRAFLKPQQQSMPATDTAATATVTSGIQNSAQNRLQMNQQATTSAAGALIHLPINQPDDATKMQMIQAMSMRSHMNMEWSKKCLEENNWDYNHATLVFDKLQKENKVPPEAFAK</sequence>
<dbReference type="PROSITE" id="PS51450">
    <property type="entry name" value="LRR"/>
    <property type="match status" value="1"/>
</dbReference>
<dbReference type="InterPro" id="IPR032710">
    <property type="entry name" value="NTF2-like_dom_sf"/>
</dbReference>
<proteinExistence type="inferred from homology"/>
<evidence type="ECO:0000256" key="4">
    <source>
        <dbReference type="ARBA" id="ARBA00022614"/>
    </source>
</evidence>
<evidence type="ECO:0000313" key="13">
    <source>
        <dbReference type="Proteomes" id="UP000091820"/>
    </source>
</evidence>
<dbReference type="SMART" id="SM00804">
    <property type="entry name" value="TAP_C"/>
    <property type="match status" value="1"/>
</dbReference>
<keyword evidence="7" id="KW-0694">RNA-binding</keyword>
<keyword evidence="3" id="KW-0813">Transport</keyword>
<keyword evidence="4" id="KW-0433">Leucine-rich repeat</keyword>
<reference evidence="12" key="2">
    <citation type="submission" date="2020-05" db="UniProtKB">
        <authorList>
            <consortium name="EnsemblMetazoa"/>
        </authorList>
    </citation>
    <scope>IDENTIFICATION</scope>
    <source>
        <strain evidence="12">IAEA</strain>
    </source>
</reference>
<dbReference type="Pfam" id="PF03943">
    <property type="entry name" value="TAP_C"/>
    <property type="match status" value="1"/>
</dbReference>
<dbReference type="Proteomes" id="UP000091820">
    <property type="component" value="Unassembled WGS sequence"/>
</dbReference>
<dbReference type="InterPro" id="IPR032675">
    <property type="entry name" value="LRR_dom_sf"/>
</dbReference>
<dbReference type="InterPro" id="IPR012677">
    <property type="entry name" value="Nucleotide-bd_a/b_plait_sf"/>
</dbReference>
<feature type="domain" description="NTF2" evidence="10">
    <location>
        <begin position="381"/>
        <end position="531"/>
    </location>
</feature>
<evidence type="ECO:0000256" key="3">
    <source>
        <dbReference type="ARBA" id="ARBA00022448"/>
    </source>
</evidence>
<dbReference type="InterPro" id="IPR057125">
    <property type="entry name" value="NXF1/2/3/5-like_LRR"/>
</dbReference>
<keyword evidence="5" id="KW-0677">Repeat</keyword>
<evidence type="ECO:0000256" key="9">
    <source>
        <dbReference type="SAM" id="MobiDB-lite"/>
    </source>
</evidence>
<dbReference type="GO" id="GO:0016973">
    <property type="term" value="P:poly(A)+ mRNA export from nucleus"/>
    <property type="evidence" value="ECO:0007669"/>
    <property type="project" value="TreeGrafter"/>
</dbReference>
<dbReference type="SUPFAM" id="SSF54427">
    <property type="entry name" value="NTF2-like"/>
    <property type="match status" value="1"/>
</dbReference>
<feature type="domain" description="TAP-C" evidence="11">
    <location>
        <begin position="598"/>
        <end position="652"/>
    </location>
</feature>
<dbReference type="InterPro" id="IPR035979">
    <property type="entry name" value="RBD_domain_sf"/>
</dbReference>
<evidence type="ECO:0000259" key="10">
    <source>
        <dbReference type="PROSITE" id="PS50177"/>
    </source>
</evidence>
<dbReference type="GO" id="GO:0003723">
    <property type="term" value="F:RNA binding"/>
    <property type="evidence" value="ECO:0007669"/>
    <property type="project" value="UniProtKB-KW"/>
</dbReference>
<feature type="compositionally biased region" description="Basic and acidic residues" evidence="9">
    <location>
        <begin position="28"/>
        <end position="45"/>
    </location>
</feature>
<dbReference type="InterPro" id="IPR018222">
    <property type="entry name" value="Nuclear_transport_factor_2_euk"/>
</dbReference>
<accession>A0A1A9X5U0</accession>
<evidence type="ECO:0000256" key="7">
    <source>
        <dbReference type="ARBA" id="ARBA00022884"/>
    </source>
</evidence>